<feature type="compositionally biased region" description="Basic and acidic residues" evidence="2">
    <location>
        <begin position="119"/>
        <end position="148"/>
    </location>
</feature>
<keyword evidence="4" id="KW-1185">Reference proteome</keyword>
<evidence type="ECO:0000256" key="1">
    <source>
        <dbReference type="SAM" id="Coils"/>
    </source>
</evidence>
<dbReference type="AlphaFoldDB" id="A0A8H8RHS2"/>
<keyword evidence="1" id="KW-0175">Coiled coil</keyword>
<dbReference type="OrthoDB" id="4156714at2759"/>
<comment type="caution">
    <text evidence="3">The sequence shown here is derived from an EMBL/GenBank/DDBJ whole genome shotgun (WGS) entry which is preliminary data.</text>
</comment>
<dbReference type="Proteomes" id="UP000462212">
    <property type="component" value="Unassembled WGS sequence"/>
</dbReference>
<proteinExistence type="predicted"/>
<reference evidence="3 4" key="1">
    <citation type="submission" date="2018-05" db="EMBL/GenBank/DDBJ databases">
        <title>Genome sequencing and assembly of the regulated plant pathogen Lachnellula willkommii and related sister species for the development of diagnostic species identification markers.</title>
        <authorList>
            <person name="Giroux E."/>
            <person name="Bilodeau G."/>
        </authorList>
    </citation>
    <scope>NUCLEOTIDE SEQUENCE [LARGE SCALE GENOMIC DNA]</scope>
    <source>
        <strain evidence="3 4">CBS 197.66</strain>
    </source>
</reference>
<evidence type="ECO:0000313" key="4">
    <source>
        <dbReference type="Proteomes" id="UP000462212"/>
    </source>
</evidence>
<evidence type="ECO:0000313" key="3">
    <source>
        <dbReference type="EMBL" id="TVY34707.1"/>
    </source>
</evidence>
<name>A0A8H8RHS2_9HELO</name>
<evidence type="ECO:0000256" key="2">
    <source>
        <dbReference type="SAM" id="MobiDB-lite"/>
    </source>
</evidence>
<sequence>MDSQLQDSQQQDSQQQNSQQKNSQQRDPVYRIEPLDADEVPPEYQGDRVASSRNRRSNIVGRNDTRRRGIPRDPSTPPSRGGTRRDGGGGARRPAPPNDSPSFASRLVGMLPTWSPKQAFEKDSSEQHEQDGHRRRHNSEYPEEEFHGVDGTSEQMLIYKYDIMEGQQSFRESLEVKEREWEERERQLQRHISQITRDFEESSHNLQAKLRESESEKLVMREEHNAFIRKQQEAGFGRMESARWLPMDEGNVMHKLDRLKTDMRSWAKATSFKDNSRLRSFAEAESAALIQDLANVALVENGQLPDGLSTIARSPMLLLNALLAHSVYTSFFRSPFFFLSNNDPNAASDARPERILEDIYECAQEGSLQDAHTWRSQTLRLLMPPLRNDARDADAEKQLRCTTEDSIAQAAGRQASAFLASPARYLIEDNANTVLTSKFKKIYSDAAKLSYMLWTRRTQMRCFTLHEMKHLAFDHESSDFDPDNLVRFEDHEDHLKGKTVTVIVHPLLKAYGTDEAKDYDQGRVWAKGVVWLDSKKSPM</sequence>
<gene>
    <name evidence="3" type="ORF">LSUB1_G005777</name>
</gene>
<feature type="compositionally biased region" description="Low complexity" evidence="2">
    <location>
        <begin position="1"/>
        <end position="25"/>
    </location>
</feature>
<feature type="coiled-coil region" evidence="1">
    <location>
        <begin position="171"/>
        <end position="223"/>
    </location>
</feature>
<accession>A0A8H8RHS2</accession>
<dbReference type="EMBL" id="QGMJ01000608">
    <property type="protein sequence ID" value="TVY34707.1"/>
    <property type="molecule type" value="Genomic_DNA"/>
</dbReference>
<organism evidence="3 4">
    <name type="scientific">Lachnellula subtilissima</name>
    <dbReference type="NCBI Taxonomy" id="602034"/>
    <lineage>
        <taxon>Eukaryota</taxon>
        <taxon>Fungi</taxon>
        <taxon>Dikarya</taxon>
        <taxon>Ascomycota</taxon>
        <taxon>Pezizomycotina</taxon>
        <taxon>Leotiomycetes</taxon>
        <taxon>Helotiales</taxon>
        <taxon>Lachnaceae</taxon>
        <taxon>Lachnellula</taxon>
    </lineage>
</organism>
<feature type="region of interest" description="Disordered" evidence="2">
    <location>
        <begin position="1"/>
        <end position="148"/>
    </location>
</feature>
<protein>
    <submittedName>
        <fullName evidence="3">Uncharacterized protein</fullName>
    </submittedName>
</protein>